<evidence type="ECO:0000313" key="4">
    <source>
        <dbReference type="Proteomes" id="UP000807342"/>
    </source>
</evidence>
<evidence type="ECO:0000259" key="2">
    <source>
        <dbReference type="PROSITE" id="PS50011"/>
    </source>
</evidence>
<dbReference type="GO" id="GO:0004674">
    <property type="term" value="F:protein serine/threonine kinase activity"/>
    <property type="evidence" value="ECO:0007669"/>
    <property type="project" value="TreeGrafter"/>
</dbReference>
<dbReference type="InterPro" id="IPR001245">
    <property type="entry name" value="Ser-Thr/Tyr_kinase_cat_dom"/>
</dbReference>
<feature type="region of interest" description="Disordered" evidence="1">
    <location>
        <begin position="41"/>
        <end position="62"/>
    </location>
</feature>
<dbReference type="AlphaFoldDB" id="A0A9P5X963"/>
<dbReference type="GO" id="GO:0005524">
    <property type="term" value="F:ATP binding"/>
    <property type="evidence" value="ECO:0007669"/>
    <property type="project" value="InterPro"/>
</dbReference>
<dbReference type="Gene3D" id="1.10.510.10">
    <property type="entry name" value="Transferase(Phosphotransferase) domain 1"/>
    <property type="match status" value="1"/>
</dbReference>
<dbReference type="PROSITE" id="PS00108">
    <property type="entry name" value="PROTEIN_KINASE_ST"/>
    <property type="match status" value="1"/>
</dbReference>
<name>A0A9P5X963_9AGAR</name>
<evidence type="ECO:0000256" key="1">
    <source>
        <dbReference type="SAM" id="MobiDB-lite"/>
    </source>
</evidence>
<reference evidence="3" key="1">
    <citation type="submission" date="2020-11" db="EMBL/GenBank/DDBJ databases">
        <authorList>
            <consortium name="DOE Joint Genome Institute"/>
            <person name="Ahrendt S."/>
            <person name="Riley R."/>
            <person name="Andreopoulos W."/>
            <person name="Labutti K."/>
            <person name="Pangilinan J."/>
            <person name="Ruiz-Duenas F.J."/>
            <person name="Barrasa J.M."/>
            <person name="Sanchez-Garcia M."/>
            <person name="Camarero S."/>
            <person name="Miyauchi S."/>
            <person name="Serrano A."/>
            <person name="Linde D."/>
            <person name="Babiker R."/>
            <person name="Drula E."/>
            <person name="Ayuso-Fernandez I."/>
            <person name="Pacheco R."/>
            <person name="Padilla G."/>
            <person name="Ferreira P."/>
            <person name="Barriuso J."/>
            <person name="Kellner H."/>
            <person name="Castanera R."/>
            <person name="Alfaro M."/>
            <person name="Ramirez L."/>
            <person name="Pisabarro A.G."/>
            <person name="Kuo A."/>
            <person name="Tritt A."/>
            <person name="Lipzen A."/>
            <person name="He G."/>
            <person name="Yan M."/>
            <person name="Ng V."/>
            <person name="Cullen D."/>
            <person name="Martin F."/>
            <person name="Rosso M.-N."/>
            <person name="Henrissat B."/>
            <person name="Hibbett D."/>
            <person name="Martinez A.T."/>
            <person name="Grigoriev I.V."/>
        </authorList>
    </citation>
    <scope>NUCLEOTIDE SEQUENCE</scope>
    <source>
        <strain evidence="3">MF-IS2</strain>
    </source>
</reference>
<dbReference type="InterPro" id="IPR011009">
    <property type="entry name" value="Kinase-like_dom_sf"/>
</dbReference>
<organism evidence="3 4">
    <name type="scientific">Macrolepiota fuliginosa MF-IS2</name>
    <dbReference type="NCBI Taxonomy" id="1400762"/>
    <lineage>
        <taxon>Eukaryota</taxon>
        <taxon>Fungi</taxon>
        <taxon>Dikarya</taxon>
        <taxon>Basidiomycota</taxon>
        <taxon>Agaricomycotina</taxon>
        <taxon>Agaricomycetes</taxon>
        <taxon>Agaricomycetidae</taxon>
        <taxon>Agaricales</taxon>
        <taxon>Agaricineae</taxon>
        <taxon>Agaricaceae</taxon>
        <taxon>Macrolepiota</taxon>
    </lineage>
</organism>
<gene>
    <name evidence="3" type="ORF">P691DRAFT_777409</name>
</gene>
<accession>A0A9P5X963</accession>
<evidence type="ECO:0000313" key="3">
    <source>
        <dbReference type="EMBL" id="KAF9445662.1"/>
    </source>
</evidence>
<keyword evidence="3" id="KW-0418">Kinase</keyword>
<dbReference type="InterPro" id="IPR000719">
    <property type="entry name" value="Prot_kinase_dom"/>
</dbReference>
<dbReference type="EMBL" id="MU151288">
    <property type="protein sequence ID" value="KAF9445662.1"/>
    <property type="molecule type" value="Genomic_DNA"/>
</dbReference>
<comment type="caution">
    <text evidence="3">The sequence shown here is derived from an EMBL/GenBank/DDBJ whole genome shotgun (WGS) entry which is preliminary data.</text>
</comment>
<dbReference type="OrthoDB" id="4062651at2759"/>
<dbReference type="Pfam" id="PF07714">
    <property type="entry name" value="PK_Tyr_Ser-Thr"/>
    <property type="match status" value="1"/>
</dbReference>
<keyword evidence="4" id="KW-1185">Reference proteome</keyword>
<proteinExistence type="predicted"/>
<dbReference type="PROSITE" id="PS50011">
    <property type="entry name" value="PROTEIN_KINASE_DOM"/>
    <property type="match status" value="1"/>
</dbReference>
<dbReference type="InterPro" id="IPR008271">
    <property type="entry name" value="Ser/Thr_kinase_AS"/>
</dbReference>
<dbReference type="PANTHER" id="PTHR44329">
    <property type="entry name" value="SERINE/THREONINE-PROTEIN KINASE TNNI3K-RELATED"/>
    <property type="match status" value="1"/>
</dbReference>
<dbReference type="SMART" id="SM00220">
    <property type="entry name" value="S_TKc"/>
    <property type="match status" value="1"/>
</dbReference>
<feature type="domain" description="Protein kinase" evidence="2">
    <location>
        <begin position="137"/>
        <end position="403"/>
    </location>
</feature>
<keyword evidence="3" id="KW-0808">Transferase</keyword>
<protein>
    <submittedName>
        <fullName evidence="3">Kinase-like protein</fullName>
    </submittedName>
</protein>
<dbReference type="InterPro" id="IPR051681">
    <property type="entry name" value="Ser/Thr_Kinases-Pseudokinases"/>
</dbReference>
<dbReference type="SUPFAM" id="SSF56112">
    <property type="entry name" value="Protein kinase-like (PK-like)"/>
    <property type="match status" value="1"/>
</dbReference>
<dbReference type="PANTHER" id="PTHR44329:SF261">
    <property type="entry name" value="ZINC FINGER CONTAINING PROTEIN KINASE-RELATED"/>
    <property type="match status" value="1"/>
</dbReference>
<sequence length="446" mass="49805">MISAFGKEAFAKPVYLEKDKETAQDRFSDVRIPEVRWPKILRPKRNKDNNPDSTGSNPDPSDLLETFSLVLETPEKRKALQELAGPDAQLMIDYIHSILLQPELPIVWLRKHSRIALYRLCAASTLYPQCYVLKGIVKFDPVEASGGFGDVYKARHGDRLLCLKVIRLRRRSELEPALKLCAKEGMVWGELHHPNILPFYGIYYLDERREQVCLVSPWMDRGDLVTYLKNNPSLPRTPFIHDIASGLEYLHFEGVVHGDIKGANVLVDDSGRARIADFGLVSIPVDQTLAYSHGATAPSGCSYRWTAPELLDGGANTTRASDVWAFGCVCYEIFVGKAPFYECTSDVQIMAKLMADASPIGSVQPSQIDSNMWALMEHCCTPDPVGRPEFRVIVEKLKGSPMTDPGEVPVEVLPEGQQFLNKMGEGKSASIDLGRVQQIFNKIQQG</sequence>
<dbReference type="PRINTS" id="PR00109">
    <property type="entry name" value="TYRKINASE"/>
</dbReference>
<dbReference type="Proteomes" id="UP000807342">
    <property type="component" value="Unassembled WGS sequence"/>
</dbReference>